<comment type="caution">
    <text evidence="1">The sequence shown here is derived from an EMBL/GenBank/DDBJ whole genome shotgun (WGS) entry which is preliminary data.</text>
</comment>
<gene>
    <name evidence="1" type="ORF">B1A_02927</name>
</gene>
<organism evidence="1">
    <name type="scientific">mine drainage metagenome</name>
    <dbReference type="NCBI Taxonomy" id="410659"/>
    <lineage>
        <taxon>unclassified sequences</taxon>
        <taxon>metagenomes</taxon>
        <taxon>ecological metagenomes</taxon>
    </lineage>
</organism>
<accession>T1D5C9</accession>
<protein>
    <submittedName>
        <fullName evidence="1">Transposase-like protein</fullName>
    </submittedName>
</protein>
<evidence type="ECO:0000313" key="1">
    <source>
        <dbReference type="EMBL" id="EQD77505.1"/>
    </source>
</evidence>
<reference evidence="1" key="1">
    <citation type="submission" date="2013-08" db="EMBL/GenBank/DDBJ databases">
        <authorList>
            <person name="Mendez C."/>
            <person name="Richter M."/>
            <person name="Ferrer M."/>
            <person name="Sanchez J."/>
        </authorList>
    </citation>
    <scope>NUCLEOTIDE SEQUENCE</scope>
</reference>
<dbReference type="AlphaFoldDB" id="T1D5C9"/>
<reference evidence="1" key="2">
    <citation type="journal article" date="2014" name="ISME J.">
        <title>Microbial stratification in low pH oxic and suboxic macroscopic growths along an acid mine drainage.</title>
        <authorList>
            <person name="Mendez-Garcia C."/>
            <person name="Mesa V."/>
            <person name="Sprenger R.R."/>
            <person name="Richter M."/>
            <person name="Diez M.S."/>
            <person name="Solano J."/>
            <person name="Bargiela R."/>
            <person name="Golyshina O.V."/>
            <person name="Manteca A."/>
            <person name="Ramos J.L."/>
            <person name="Gallego J.R."/>
            <person name="Llorente I."/>
            <person name="Martins Dos Santos V.A."/>
            <person name="Jensen O.N."/>
            <person name="Pelaez A.I."/>
            <person name="Sanchez J."/>
            <person name="Ferrer M."/>
        </authorList>
    </citation>
    <scope>NUCLEOTIDE SEQUENCE</scope>
</reference>
<dbReference type="EMBL" id="AUZX01002157">
    <property type="protein sequence ID" value="EQD77505.1"/>
    <property type="molecule type" value="Genomic_DNA"/>
</dbReference>
<name>T1D5C9_9ZZZZ</name>
<proteinExistence type="predicted"/>
<feature type="non-terminal residue" evidence="1">
    <location>
        <position position="78"/>
    </location>
</feature>
<sequence>MFPTSKLGSTRHWEHCTLGSELDVLDVELDELYSALDWLLRRQNRIEKKLAEIHLPEECSVLYDLSSSYYCGEHCDLA</sequence>